<evidence type="ECO:0000313" key="4">
    <source>
        <dbReference type="EMBL" id="KSU48949.1"/>
    </source>
</evidence>
<dbReference type="Pfam" id="PF11992">
    <property type="entry name" value="TgpA_N"/>
    <property type="match status" value="1"/>
</dbReference>
<feature type="transmembrane region" description="Helical" evidence="2">
    <location>
        <begin position="178"/>
        <end position="197"/>
    </location>
</feature>
<dbReference type="Pfam" id="PF01841">
    <property type="entry name" value="Transglut_core"/>
    <property type="match status" value="1"/>
</dbReference>
<dbReference type="AlphaFoldDB" id="A0A0V8GFD7"/>
<organism evidence="4 5">
    <name type="scientific">Exiguobacterium indicum</name>
    <dbReference type="NCBI Taxonomy" id="296995"/>
    <lineage>
        <taxon>Bacteria</taxon>
        <taxon>Bacillati</taxon>
        <taxon>Bacillota</taxon>
        <taxon>Bacilli</taxon>
        <taxon>Bacillales</taxon>
        <taxon>Bacillales Family XII. Incertae Sedis</taxon>
        <taxon>Exiguobacterium</taxon>
    </lineage>
</organism>
<dbReference type="Proteomes" id="UP000053797">
    <property type="component" value="Unassembled WGS sequence"/>
</dbReference>
<evidence type="ECO:0000256" key="2">
    <source>
        <dbReference type="SAM" id="Phobius"/>
    </source>
</evidence>
<feature type="transmembrane region" description="Helical" evidence="2">
    <location>
        <begin position="149"/>
        <end position="166"/>
    </location>
</feature>
<feature type="transmembrane region" description="Helical" evidence="2">
    <location>
        <begin position="28"/>
        <end position="44"/>
    </location>
</feature>
<dbReference type="SMART" id="SM00460">
    <property type="entry name" value="TGc"/>
    <property type="match status" value="1"/>
</dbReference>
<name>A0A0V8GFD7_9BACL</name>
<proteinExistence type="predicted"/>
<dbReference type="InterPro" id="IPR002931">
    <property type="entry name" value="Transglutaminase-like"/>
</dbReference>
<dbReference type="Pfam" id="PF13559">
    <property type="entry name" value="DUF4129"/>
    <property type="match status" value="1"/>
</dbReference>
<feature type="transmembrane region" description="Helical" evidence="2">
    <location>
        <begin position="574"/>
        <end position="592"/>
    </location>
</feature>
<feature type="compositionally biased region" description="Low complexity" evidence="1">
    <location>
        <begin position="531"/>
        <end position="556"/>
    </location>
</feature>
<dbReference type="Gene3D" id="3.10.620.30">
    <property type="match status" value="1"/>
</dbReference>
<dbReference type="InterPro" id="IPR052901">
    <property type="entry name" value="Bact_TGase-like"/>
</dbReference>
<dbReference type="RefSeq" id="WP_058265595.1">
    <property type="nucleotide sequence ID" value="NZ_FMYN01000003.1"/>
</dbReference>
<dbReference type="SUPFAM" id="SSF54001">
    <property type="entry name" value="Cysteine proteinases"/>
    <property type="match status" value="1"/>
</dbReference>
<evidence type="ECO:0000256" key="1">
    <source>
        <dbReference type="SAM" id="MobiDB-lite"/>
    </source>
</evidence>
<comment type="caution">
    <text evidence="4">The sequence shown here is derived from an EMBL/GenBank/DDBJ whole genome shotgun (WGS) entry which is preliminary data.</text>
</comment>
<gene>
    <name evidence="4" type="ORF">AS033_11525</name>
</gene>
<keyword evidence="2" id="KW-0812">Transmembrane</keyword>
<protein>
    <submittedName>
        <fullName evidence="4">Transglutaminase</fullName>
    </submittedName>
</protein>
<feature type="domain" description="Transglutaminase-like" evidence="3">
    <location>
        <begin position="440"/>
        <end position="514"/>
    </location>
</feature>
<dbReference type="OrthoDB" id="9804872at2"/>
<feature type="transmembrane region" description="Helical" evidence="2">
    <location>
        <begin position="5"/>
        <end position="22"/>
    </location>
</feature>
<evidence type="ECO:0000313" key="5">
    <source>
        <dbReference type="Proteomes" id="UP000053797"/>
    </source>
</evidence>
<dbReference type="PANTHER" id="PTHR42736">
    <property type="entry name" value="PROTEIN-GLUTAMINE GAMMA-GLUTAMYLTRANSFERASE"/>
    <property type="match status" value="1"/>
</dbReference>
<accession>A0A0V8GFD7</accession>
<dbReference type="InterPro" id="IPR025403">
    <property type="entry name" value="TgpA-like_C"/>
</dbReference>
<feature type="transmembrane region" description="Helical" evidence="2">
    <location>
        <begin position="51"/>
        <end position="77"/>
    </location>
</feature>
<evidence type="ECO:0000259" key="3">
    <source>
        <dbReference type="SMART" id="SM00460"/>
    </source>
</evidence>
<dbReference type="InterPro" id="IPR021878">
    <property type="entry name" value="TgpA_N"/>
</dbReference>
<dbReference type="EMBL" id="LNQL01000003">
    <property type="protein sequence ID" value="KSU48949.1"/>
    <property type="molecule type" value="Genomic_DNA"/>
</dbReference>
<sequence>MMRRLIWNAIAASVLTCFMPPLLELTTFEHLWSFLPMLFLPLLLSHLSRRYFLLGSLGGLLLSFYLILTPGAAPWGIFTEISSDVQSVINGELPGRPAFALSIGLISFLIAYLARRTFPNRGFVFGLAFGVIGFIAYCDTWTDYSGETFILYPIILSLLLLYATEVNERPRASYVRPLSALFIMGAVIVAAVQSPVINATWQDSWYDLTSGLEGEGEPSNAIQKVGYGNNDEQLGGPFQMDDREVFQVESEGNRYWRVETKDIYTGKGWVLSESNPEIDARGFFSHFGKEVKTRNETATFEMARELPFVPYNGDNVRLTVDQQRQNVLVDPENQKISYLDDTNQQRNYQIEYAYPLFTEEQLQTDEPLDLSADDTRRYLQLPDGLPPRVRDLANQIVEGEETPWDKARAIENYFEEENFEYNTEEVAVPGENQDYVDQFLFETKLGYCDNFSTSAAVLLRAAGLPARWVKGFTGGESDVIGSAVTSYTVRNKNAHSWVEVYIEGPGWVPLEPTVSFDGAGQYTIDRETNNETEQTNPQRETENNTETTTPNRPQENLLDEEQTTSAGQTEQKSIPFWPILMTALALLFLYLFRKPIIRTLAILFFRRQIERPEGFRRMYRYLLRRLDKKGFHYQDGRTLAELAHEVDGYYETYAMRPLTDAYERMVYGGESLSAEKKREYFENIIRHVEG</sequence>
<keyword evidence="2" id="KW-1133">Transmembrane helix</keyword>
<feature type="region of interest" description="Disordered" evidence="1">
    <location>
        <begin position="526"/>
        <end position="569"/>
    </location>
</feature>
<keyword evidence="2" id="KW-0472">Membrane</keyword>
<reference evidence="4 5" key="1">
    <citation type="journal article" date="2015" name="Int. J. Syst. Evol. Microbiol.">
        <title>Exiguobacterium enclense sp. nov., isolated from sediment.</title>
        <authorList>
            <person name="Dastager S.G."/>
            <person name="Mawlankar R."/>
            <person name="Sonalkar V.V."/>
            <person name="Thorat M.N."/>
            <person name="Mual P."/>
            <person name="Verma A."/>
            <person name="Krishnamurthi S."/>
            <person name="Tang S.K."/>
            <person name="Li W.J."/>
        </authorList>
    </citation>
    <scope>NUCLEOTIDE SEQUENCE [LARGE SCALE GENOMIC DNA]</scope>
    <source>
        <strain evidence="4 5">NIO-1109</strain>
    </source>
</reference>
<feature type="transmembrane region" description="Helical" evidence="2">
    <location>
        <begin position="97"/>
        <end position="114"/>
    </location>
</feature>
<feature type="transmembrane region" description="Helical" evidence="2">
    <location>
        <begin position="121"/>
        <end position="137"/>
    </location>
</feature>
<dbReference type="PANTHER" id="PTHR42736:SF1">
    <property type="entry name" value="PROTEIN-GLUTAMINE GAMMA-GLUTAMYLTRANSFERASE"/>
    <property type="match status" value="1"/>
</dbReference>
<dbReference type="InterPro" id="IPR038765">
    <property type="entry name" value="Papain-like_cys_pep_sf"/>
</dbReference>